<dbReference type="RefSeq" id="WP_069412519.1">
    <property type="nucleotide sequence ID" value="NZ_JACKUL010000008.1"/>
</dbReference>
<protein>
    <submittedName>
        <fullName evidence="2">Uncharacterized protein</fullName>
    </submittedName>
</protein>
<proteinExistence type="predicted"/>
<evidence type="ECO:0000256" key="1">
    <source>
        <dbReference type="SAM" id="MobiDB-lite"/>
    </source>
</evidence>
<dbReference type="EMBL" id="MIHA01000003">
    <property type="protein sequence ID" value="ODQ91496.1"/>
    <property type="molecule type" value="Genomic_DNA"/>
</dbReference>
<dbReference type="STRING" id="1776.BHQ18_05235"/>
<gene>
    <name evidence="2" type="ORF">BHQ18_05235</name>
</gene>
<dbReference type="InterPro" id="IPR036005">
    <property type="entry name" value="Creatinase/aminopeptidase-like"/>
</dbReference>
<evidence type="ECO:0000313" key="2">
    <source>
        <dbReference type="EMBL" id="ODQ91496.1"/>
    </source>
</evidence>
<organism evidence="2 3">
    <name type="scientific">Mycolicibacterium flavescens</name>
    <name type="common">Mycobacterium flavescens</name>
    <dbReference type="NCBI Taxonomy" id="1776"/>
    <lineage>
        <taxon>Bacteria</taxon>
        <taxon>Bacillati</taxon>
        <taxon>Actinomycetota</taxon>
        <taxon>Actinomycetes</taxon>
        <taxon>Mycobacteriales</taxon>
        <taxon>Mycobacteriaceae</taxon>
        <taxon>Mycolicibacterium</taxon>
    </lineage>
</organism>
<feature type="region of interest" description="Disordered" evidence="1">
    <location>
        <begin position="1"/>
        <end position="21"/>
    </location>
</feature>
<evidence type="ECO:0000313" key="3">
    <source>
        <dbReference type="Proteomes" id="UP000094053"/>
    </source>
</evidence>
<dbReference type="OrthoDB" id="4729167at2"/>
<accession>A0A1E3RNM3</accession>
<dbReference type="AlphaFoldDB" id="A0A1E3RNM3"/>
<name>A0A1E3RNM3_MYCFV</name>
<sequence length="136" mass="15396">MSRGSDKKKARRRKRQAARDQRWVPDQVLDALTEESTTAAVLEAFDARITERGWVFDEDLSDEESALWFYPPSHAEVPDEDLVNVTTIVLTADDVADIAHVVFVGTADDYQFDFDELFANLELIEAHRLGDPIPGF</sequence>
<comment type="caution">
    <text evidence="2">The sequence shown here is derived from an EMBL/GenBank/DDBJ whole genome shotgun (WGS) entry which is preliminary data.</text>
</comment>
<reference evidence="3" key="1">
    <citation type="submission" date="2016-09" db="EMBL/GenBank/DDBJ databases">
        <authorList>
            <person name="Greninger A.L."/>
            <person name="Jerome K.R."/>
            <person name="Mcnair B."/>
            <person name="Wallis C."/>
            <person name="Fang F."/>
        </authorList>
    </citation>
    <scope>NUCLEOTIDE SEQUENCE [LARGE SCALE GENOMIC DNA]</scope>
    <source>
        <strain evidence="3">M6</strain>
    </source>
</reference>
<dbReference type="SUPFAM" id="SSF55920">
    <property type="entry name" value="Creatinase/aminopeptidase"/>
    <property type="match status" value="1"/>
</dbReference>
<dbReference type="Proteomes" id="UP000094053">
    <property type="component" value="Unassembled WGS sequence"/>
</dbReference>
<keyword evidence="3" id="KW-1185">Reference proteome</keyword>